<dbReference type="AlphaFoldDB" id="A0A916ZJT7"/>
<evidence type="ECO:0000313" key="3">
    <source>
        <dbReference type="EMBL" id="GGE01575.1"/>
    </source>
</evidence>
<name>A0A916ZJT7_9SPHN</name>
<dbReference type="InterPro" id="IPR036249">
    <property type="entry name" value="Thioredoxin-like_sf"/>
</dbReference>
<comment type="caution">
    <text evidence="3">The sequence shown here is derived from an EMBL/GenBank/DDBJ whole genome shotgun (WGS) entry which is preliminary data.</text>
</comment>
<feature type="signal peptide" evidence="1">
    <location>
        <begin position="1"/>
        <end position="22"/>
    </location>
</feature>
<dbReference type="GO" id="GO:0016209">
    <property type="term" value="F:antioxidant activity"/>
    <property type="evidence" value="ECO:0007669"/>
    <property type="project" value="InterPro"/>
</dbReference>
<evidence type="ECO:0000256" key="1">
    <source>
        <dbReference type="SAM" id="SignalP"/>
    </source>
</evidence>
<evidence type="ECO:0000313" key="4">
    <source>
        <dbReference type="Proteomes" id="UP000635071"/>
    </source>
</evidence>
<feature type="chain" id="PRO_5036779667" evidence="1">
    <location>
        <begin position="23"/>
        <end position="202"/>
    </location>
</feature>
<dbReference type="GO" id="GO:0016491">
    <property type="term" value="F:oxidoreductase activity"/>
    <property type="evidence" value="ECO:0007669"/>
    <property type="project" value="InterPro"/>
</dbReference>
<gene>
    <name evidence="3" type="ORF">GCM10011529_04900</name>
</gene>
<dbReference type="PANTHER" id="PTHR43640:SF1">
    <property type="entry name" value="THIOREDOXIN-DEPENDENT PEROXIREDOXIN"/>
    <property type="match status" value="1"/>
</dbReference>
<sequence>MKSMLFAAALLAAGPAFGPAFANASVGAAAPQFTAVDANGKTVKLSDYKGKTVVLEWTNAGCPFVRAHYDSGNMQATQAAARQSGAVWLTVNSSAPGKQGQVDGLGAKAQIAKDKAAPTAYLLDPAGTIGTAYGARTTPHIYVIDPAGKLAYAGAINDRATADEADAKAGTNYARAAVLAVKAGKAPDPATTKPYGCSVKYK</sequence>
<dbReference type="InterPro" id="IPR047262">
    <property type="entry name" value="PRX-like1"/>
</dbReference>
<reference evidence="3" key="2">
    <citation type="submission" date="2020-09" db="EMBL/GenBank/DDBJ databases">
        <authorList>
            <person name="Sun Q."/>
            <person name="Zhou Y."/>
        </authorList>
    </citation>
    <scope>NUCLEOTIDE SEQUENCE</scope>
    <source>
        <strain evidence="3">CGMCC 1.15519</strain>
    </source>
</reference>
<dbReference type="EMBL" id="BMJM01000001">
    <property type="protein sequence ID" value="GGE01575.1"/>
    <property type="molecule type" value="Genomic_DNA"/>
</dbReference>
<dbReference type="InterPro" id="IPR013766">
    <property type="entry name" value="Thioredoxin_domain"/>
</dbReference>
<keyword evidence="1" id="KW-0732">Signal</keyword>
<keyword evidence="4" id="KW-1185">Reference proteome</keyword>
<dbReference type="Pfam" id="PF00578">
    <property type="entry name" value="AhpC-TSA"/>
    <property type="match status" value="1"/>
</dbReference>
<dbReference type="Proteomes" id="UP000635071">
    <property type="component" value="Unassembled WGS sequence"/>
</dbReference>
<dbReference type="CDD" id="cd02969">
    <property type="entry name" value="PRX_like1"/>
    <property type="match status" value="1"/>
</dbReference>
<dbReference type="SUPFAM" id="SSF52833">
    <property type="entry name" value="Thioredoxin-like"/>
    <property type="match status" value="1"/>
</dbReference>
<dbReference type="Gene3D" id="3.40.30.10">
    <property type="entry name" value="Glutaredoxin"/>
    <property type="match status" value="1"/>
</dbReference>
<dbReference type="PANTHER" id="PTHR43640">
    <property type="entry name" value="OS07G0260300 PROTEIN"/>
    <property type="match status" value="1"/>
</dbReference>
<organism evidence="3 4">
    <name type="scientific">Sandarakinorhabdus glacialis</name>
    <dbReference type="NCBI Taxonomy" id="1614636"/>
    <lineage>
        <taxon>Bacteria</taxon>
        <taxon>Pseudomonadati</taxon>
        <taxon>Pseudomonadota</taxon>
        <taxon>Alphaproteobacteria</taxon>
        <taxon>Sphingomonadales</taxon>
        <taxon>Sphingosinicellaceae</taxon>
        <taxon>Sandarakinorhabdus</taxon>
    </lineage>
</organism>
<proteinExistence type="predicted"/>
<evidence type="ECO:0000259" key="2">
    <source>
        <dbReference type="PROSITE" id="PS51352"/>
    </source>
</evidence>
<protein>
    <submittedName>
        <fullName evidence="3">Thioredoxin family protein</fullName>
    </submittedName>
</protein>
<feature type="domain" description="Thioredoxin" evidence="2">
    <location>
        <begin position="24"/>
        <end position="176"/>
    </location>
</feature>
<accession>A0A916ZJT7</accession>
<dbReference type="InterPro" id="IPR000866">
    <property type="entry name" value="AhpC/TSA"/>
</dbReference>
<dbReference type="PROSITE" id="PS51352">
    <property type="entry name" value="THIOREDOXIN_2"/>
    <property type="match status" value="1"/>
</dbReference>
<reference evidence="3" key="1">
    <citation type="journal article" date="2014" name="Int. J. Syst. Evol. Microbiol.">
        <title>Complete genome sequence of Corynebacterium casei LMG S-19264T (=DSM 44701T), isolated from a smear-ripened cheese.</title>
        <authorList>
            <consortium name="US DOE Joint Genome Institute (JGI-PGF)"/>
            <person name="Walter F."/>
            <person name="Albersmeier A."/>
            <person name="Kalinowski J."/>
            <person name="Ruckert C."/>
        </authorList>
    </citation>
    <scope>NUCLEOTIDE SEQUENCE</scope>
    <source>
        <strain evidence="3">CGMCC 1.15519</strain>
    </source>
</reference>